<feature type="domain" description="Cadherin" evidence="15">
    <location>
        <begin position="381"/>
        <end position="490"/>
    </location>
</feature>
<proteinExistence type="predicted"/>
<keyword evidence="6 12" id="KW-0106">Calcium</keyword>
<dbReference type="GO" id="GO:0007156">
    <property type="term" value="P:homophilic cell adhesion via plasma membrane adhesion molecules"/>
    <property type="evidence" value="ECO:0007669"/>
    <property type="project" value="InterPro"/>
</dbReference>
<dbReference type="GO" id="GO:0005509">
    <property type="term" value="F:calcium ion binding"/>
    <property type="evidence" value="ECO:0007669"/>
    <property type="project" value="UniProtKB-UniRule"/>
</dbReference>
<feature type="chain" id="PRO_5007299620" evidence="14">
    <location>
        <begin position="37"/>
        <end position="1884"/>
    </location>
</feature>
<evidence type="ECO:0000256" key="1">
    <source>
        <dbReference type="ARBA" id="ARBA00004167"/>
    </source>
</evidence>
<feature type="compositionally biased region" description="Polar residues" evidence="13">
    <location>
        <begin position="1803"/>
        <end position="1820"/>
    </location>
</feature>
<dbReference type="FunFam" id="2.60.40.60:FF:000266">
    <property type="entry name" value="Cadherin 23"/>
    <property type="match status" value="1"/>
</dbReference>
<feature type="region of interest" description="Disordered" evidence="13">
    <location>
        <begin position="1794"/>
        <end position="1884"/>
    </location>
</feature>
<feature type="region of interest" description="Disordered" evidence="13">
    <location>
        <begin position="1738"/>
        <end position="1777"/>
    </location>
</feature>
<feature type="compositionally biased region" description="Polar residues" evidence="13">
    <location>
        <begin position="1768"/>
        <end position="1777"/>
    </location>
</feature>
<dbReference type="GO" id="GO:0044331">
    <property type="term" value="P:cell-cell adhesion mediated by cadherin"/>
    <property type="evidence" value="ECO:0000318"/>
    <property type="project" value="GO_Central"/>
</dbReference>
<dbReference type="InterPro" id="IPR039808">
    <property type="entry name" value="Cadherin"/>
</dbReference>
<evidence type="ECO:0000256" key="6">
    <source>
        <dbReference type="ARBA" id="ARBA00022837"/>
    </source>
</evidence>
<evidence type="ECO:0000313" key="16">
    <source>
        <dbReference type="EMBL" id="KYB25079.1"/>
    </source>
</evidence>
<feature type="domain" description="Cadherin" evidence="15">
    <location>
        <begin position="292"/>
        <end position="380"/>
    </location>
</feature>
<evidence type="ECO:0000256" key="11">
    <source>
        <dbReference type="ARBA" id="ARBA00023180"/>
    </source>
</evidence>
<feature type="domain" description="Cadherin" evidence="15">
    <location>
        <begin position="811"/>
        <end position="918"/>
    </location>
</feature>
<evidence type="ECO:0000313" key="17">
    <source>
        <dbReference type="Proteomes" id="UP000007266"/>
    </source>
</evidence>
<keyword evidence="4 14" id="KW-0732">Signal</keyword>
<dbReference type="FunCoup" id="A0A139WAZ7">
    <property type="interactions" value="18"/>
</dbReference>
<feature type="domain" description="Cadherin" evidence="15">
    <location>
        <begin position="1324"/>
        <end position="1446"/>
    </location>
</feature>
<evidence type="ECO:0000256" key="4">
    <source>
        <dbReference type="ARBA" id="ARBA00022729"/>
    </source>
</evidence>
<dbReference type="CDD" id="cd11304">
    <property type="entry name" value="Cadherin_repeat"/>
    <property type="match status" value="13"/>
</dbReference>
<evidence type="ECO:0000256" key="5">
    <source>
        <dbReference type="ARBA" id="ARBA00022737"/>
    </source>
</evidence>
<dbReference type="EMBL" id="KQ971379">
    <property type="protein sequence ID" value="KYB25079.1"/>
    <property type="molecule type" value="Genomic_DNA"/>
</dbReference>
<dbReference type="InterPro" id="IPR002126">
    <property type="entry name" value="Cadherin-like_dom"/>
</dbReference>
<evidence type="ECO:0000256" key="12">
    <source>
        <dbReference type="PROSITE-ProRule" id="PRU00043"/>
    </source>
</evidence>
<feature type="domain" description="Cadherin" evidence="15">
    <location>
        <begin position="969"/>
        <end position="1081"/>
    </location>
</feature>
<reference evidence="16 17" key="1">
    <citation type="journal article" date="2008" name="Nature">
        <title>The genome of the model beetle and pest Tribolium castaneum.</title>
        <authorList>
            <consortium name="Tribolium Genome Sequencing Consortium"/>
            <person name="Richards S."/>
            <person name="Gibbs R.A."/>
            <person name="Weinstock G.M."/>
            <person name="Brown S.J."/>
            <person name="Denell R."/>
            <person name="Beeman R.W."/>
            <person name="Gibbs R."/>
            <person name="Beeman R.W."/>
            <person name="Brown S.J."/>
            <person name="Bucher G."/>
            <person name="Friedrich M."/>
            <person name="Grimmelikhuijzen C.J."/>
            <person name="Klingler M."/>
            <person name="Lorenzen M."/>
            <person name="Richards S."/>
            <person name="Roth S."/>
            <person name="Schroder R."/>
            <person name="Tautz D."/>
            <person name="Zdobnov E.M."/>
            <person name="Muzny D."/>
            <person name="Gibbs R.A."/>
            <person name="Weinstock G.M."/>
            <person name="Attaway T."/>
            <person name="Bell S."/>
            <person name="Buhay C.J."/>
            <person name="Chandrabose M.N."/>
            <person name="Chavez D."/>
            <person name="Clerk-Blankenburg K.P."/>
            <person name="Cree A."/>
            <person name="Dao M."/>
            <person name="Davis C."/>
            <person name="Chacko J."/>
            <person name="Dinh H."/>
            <person name="Dugan-Rocha S."/>
            <person name="Fowler G."/>
            <person name="Garner T.T."/>
            <person name="Garnes J."/>
            <person name="Gnirke A."/>
            <person name="Hawes A."/>
            <person name="Hernandez J."/>
            <person name="Hines S."/>
            <person name="Holder M."/>
            <person name="Hume J."/>
            <person name="Jhangiani S.N."/>
            <person name="Joshi V."/>
            <person name="Khan Z.M."/>
            <person name="Jackson L."/>
            <person name="Kovar C."/>
            <person name="Kowis A."/>
            <person name="Lee S."/>
            <person name="Lewis L.R."/>
            <person name="Margolis J."/>
            <person name="Morgan M."/>
            <person name="Nazareth L.V."/>
            <person name="Nguyen N."/>
            <person name="Okwuonu G."/>
            <person name="Parker D."/>
            <person name="Richards S."/>
            <person name="Ruiz S.J."/>
            <person name="Santibanez J."/>
            <person name="Savard J."/>
            <person name="Scherer S.E."/>
            <person name="Schneider B."/>
            <person name="Sodergren E."/>
            <person name="Tautz D."/>
            <person name="Vattahil S."/>
            <person name="Villasana D."/>
            <person name="White C.S."/>
            <person name="Wright R."/>
            <person name="Park Y."/>
            <person name="Beeman R.W."/>
            <person name="Lord J."/>
            <person name="Oppert B."/>
            <person name="Lorenzen M."/>
            <person name="Brown S."/>
            <person name="Wang L."/>
            <person name="Savard J."/>
            <person name="Tautz D."/>
            <person name="Richards S."/>
            <person name="Weinstock G."/>
            <person name="Gibbs R.A."/>
            <person name="Liu Y."/>
            <person name="Worley K."/>
            <person name="Weinstock G."/>
            <person name="Elsik C.G."/>
            <person name="Reese J.T."/>
            <person name="Elhaik E."/>
            <person name="Landan G."/>
            <person name="Graur D."/>
            <person name="Arensburger P."/>
            <person name="Atkinson P."/>
            <person name="Beeman R.W."/>
            <person name="Beidler J."/>
            <person name="Brown S.J."/>
            <person name="Demuth J.P."/>
            <person name="Drury D.W."/>
            <person name="Du Y.Z."/>
            <person name="Fujiwara H."/>
            <person name="Lorenzen M."/>
            <person name="Maselli V."/>
            <person name="Osanai M."/>
            <person name="Park Y."/>
            <person name="Robertson H.M."/>
            <person name="Tu Z."/>
            <person name="Wang J.J."/>
            <person name="Wang S."/>
            <person name="Richards S."/>
            <person name="Song H."/>
            <person name="Zhang L."/>
            <person name="Sodergren E."/>
            <person name="Werner D."/>
            <person name="Stanke M."/>
            <person name="Morgenstern B."/>
            <person name="Solovyev V."/>
            <person name="Kosarev P."/>
            <person name="Brown G."/>
            <person name="Chen H.C."/>
            <person name="Ermolaeva O."/>
            <person name="Hlavina W."/>
            <person name="Kapustin Y."/>
            <person name="Kiryutin B."/>
            <person name="Kitts P."/>
            <person name="Maglott D."/>
            <person name="Pruitt K."/>
            <person name="Sapojnikov V."/>
            <person name="Souvorov A."/>
            <person name="Mackey A.J."/>
            <person name="Waterhouse R.M."/>
            <person name="Wyder S."/>
            <person name="Zdobnov E.M."/>
            <person name="Zdobnov E.M."/>
            <person name="Wyder S."/>
            <person name="Kriventseva E.V."/>
            <person name="Kadowaki T."/>
            <person name="Bork P."/>
            <person name="Aranda M."/>
            <person name="Bao R."/>
            <person name="Beermann A."/>
            <person name="Berns N."/>
            <person name="Bolognesi R."/>
            <person name="Bonneton F."/>
            <person name="Bopp D."/>
            <person name="Brown S.J."/>
            <person name="Bucher G."/>
            <person name="Butts T."/>
            <person name="Chaumot A."/>
            <person name="Denell R.E."/>
            <person name="Ferrier D.E."/>
            <person name="Friedrich M."/>
            <person name="Gordon C.M."/>
            <person name="Jindra M."/>
            <person name="Klingler M."/>
            <person name="Lan Q."/>
            <person name="Lattorff H.M."/>
            <person name="Laudet V."/>
            <person name="von Levetsow C."/>
            <person name="Liu Z."/>
            <person name="Lutz R."/>
            <person name="Lynch J.A."/>
            <person name="da Fonseca R.N."/>
            <person name="Posnien N."/>
            <person name="Reuter R."/>
            <person name="Roth S."/>
            <person name="Savard J."/>
            <person name="Schinko J.B."/>
            <person name="Schmitt C."/>
            <person name="Schoppmeier M."/>
            <person name="Schroder R."/>
            <person name="Shippy T.D."/>
            <person name="Simonnet F."/>
            <person name="Marques-Souza H."/>
            <person name="Tautz D."/>
            <person name="Tomoyasu Y."/>
            <person name="Trauner J."/>
            <person name="Van der Zee M."/>
            <person name="Vervoort M."/>
            <person name="Wittkopp N."/>
            <person name="Wimmer E.A."/>
            <person name="Yang X."/>
            <person name="Jones A.K."/>
            <person name="Sattelle D.B."/>
            <person name="Ebert P.R."/>
            <person name="Nelson D."/>
            <person name="Scott J.G."/>
            <person name="Beeman R.W."/>
            <person name="Muthukrishnan S."/>
            <person name="Kramer K.J."/>
            <person name="Arakane Y."/>
            <person name="Beeman R.W."/>
            <person name="Zhu Q."/>
            <person name="Hogenkamp D."/>
            <person name="Dixit R."/>
            <person name="Oppert B."/>
            <person name="Jiang H."/>
            <person name="Zou Z."/>
            <person name="Marshall J."/>
            <person name="Elpidina E."/>
            <person name="Vinokurov K."/>
            <person name="Oppert C."/>
            <person name="Zou Z."/>
            <person name="Evans J."/>
            <person name="Lu Z."/>
            <person name="Zhao P."/>
            <person name="Sumathipala N."/>
            <person name="Altincicek B."/>
            <person name="Vilcinskas A."/>
            <person name="Williams M."/>
            <person name="Hultmark D."/>
            <person name="Hetru C."/>
            <person name="Jiang H."/>
            <person name="Grimmelikhuijzen C.J."/>
            <person name="Hauser F."/>
            <person name="Cazzamali G."/>
            <person name="Williamson M."/>
            <person name="Park Y."/>
            <person name="Li B."/>
            <person name="Tanaka Y."/>
            <person name="Predel R."/>
            <person name="Neupert S."/>
            <person name="Schachtner J."/>
            <person name="Verleyen P."/>
            <person name="Raible F."/>
            <person name="Bork P."/>
            <person name="Friedrich M."/>
            <person name="Walden K.K."/>
            <person name="Robertson H.M."/>
            <person name="Angeli S."/>
            <person name="Foret S."/>
            <person name="Bucher G."/>
            <person name="Schuetz S."/>
            <person name="Maleszka R."/>
            <person name="Wimmer E.A."/>
            <person name="Beeman R.W."/>
            <person name="Lorenzen M."/>
            <person name="Tomoyasu Y."/>
            <person name="Miller S.C."/>
            <person name="Grossmann D."/>
            <person name="Bucher G."/>
        </authorList>
    </citation>
    <scope>NUCLEOTIDE SEQUENCE [LARGE SCALE GENOMIC DNA]</scope>
    <source>
        <strain evidence="16 17">Georgia GA2</strain>
    </source>
</reference>
<evidence type="ECO:0000256" key="3">
    <source>
        <dbReference type="ARBA" id="ARBA00022692"/>
    </source>
</evidence>
<dbReference type="Gene3D" id="2.60.40.60">
    <property type="entry name" value="Cadherins"/>
    <property type="match status" value="13"/>
</dbReference>
<dbReference type="PANTHER" id="PTHR24027">
    <property type="entry name" value="CADHERIN-23"/>
    <property type="match status" value="1"/>
</dbReference>
<reference evidence="16 17" key="2">
    <citation type="journal article" date="2010" name="Nucleic Acids Res.">
        <title>BeetleBase in 2010: revisions to provide comprehensive genomic information for Tribolium castaneum.</title>
        <authorList>
            <person name="Kim H.S."/>
            <person name="Murphy T."/>
            <person name="Xia J."/>
            <person name="Caragea D."/>
            <person name="Park Y."/>
            <person name="Beeman R.W."/>
            <person name="Lorenzen M.D."/>
            <person name="Butcher S."/>
            <person name="Manak J.R."/>
            <person name="Brown S.J."/>
        </authorList>
    </citation>
    <scope>GENOME REANNOTATION</scope>
    <source>
        <strain evidence="16 17">Georgia GA2</strain>
    </source>
</reference>
<dbReference type="SUPFAM" id="SSF49313">
    <property type="entry name" value="Cadherin-like"/>
    <property type="match status" value="12"/>
</dbReference>
<keyword evidence="10" id="KW-1015">Disulfide bond</keyword>
<evidence type="ECO:0000256" key="9">
    <source>
        <dbReference type="ARBA" id="ARBA00023136"/>
    </source>
</evidence>
<dbReference type="GO" id="GO:0007409">
    <property type="term" value="P:axonogenesis"/>
    <property type="evidence" value="ECO:0000318"/>
    <property type="project" value="GO_Central"/>
</dbReference>
<dbReference type="STRING" id="7070.A0A139WAZ7"/>
<gene>
    <name evidence="16" type="primary">AUGUSTUS-3.0.2_31371</name>
    <name evidence="16" type="ORF">TcasGA2_TC031371</name>
</gene>
<evidence type="ECO:0000256" key="13">
    <source>
        <dbReference type="SAM" id="MobiDB-lite"/>
    </source>
</evidence>
<organism evidence="16 17">
    <name type="scientific">Tribolium castaneum</name>
    <name type="common">Red flour beetle</name>
    <dbReference type="NCBI Taxonomy" id="7070"/>
    <lineage>
        <taxon>Eukaryota</taxon>
        <taxon>Metazoa</taxon>
        <taxon>Ecdysozoa</taxon>
        <taxon>Arthropoda</taxon>
        <taxon>Hexapoda</taxon>
        <taxon>Insecta</taxon>
        <taxon>Pterygota</taxon>
        <taxon>Neoptera</taxon>
        <taxon>Endopterygota</taxon>
        <taxon>Coleoptera</taxon>
        <taxon>Polyphaga</taxon>
        <taxon>Cucujiformia</taxon>
        <taxon>Tenebrionidae</taxon>
        <taxon>Tenebrionidae incertae sedis</taxon>
        <taxon>Tribolium</taxon>
    </lineage>
</organism>
<feature type="domain" description="Cadherin" evidence="15">
    <location>
        <begin position="126"/>
        <end position="152"/>
    </location>
</feature>
<dbReference type="GO" id="GO:0030855">
    <property type="term" value="P:epithelial cell differentiation"/>
    <property type="evidence" value="ECO:0000318"/>
    <property type="project" value="GO_Central"/>
</dbReference>
<dbReference type="InterPro" id="IPR020894">
    <property type="entry name" value="Cadherin_CS"/>
</dbReference>
<dbReference type="Proteomes" id="UP000007266">
    <property type="component" value="Linkage group 10"/>
</dbReference>
<name>A0A139WAZ7_TRICA</name>
<dbReference type="GO" id="GO:0005912">
    <property type="term" value="C:adherens junction"/>
    <property type="evidence" value="ECO:0000318"/>
    <property type="project" value="GO_Central"/>
</dbReference>
<keyword evidence="7" id="KW-0130">Cell adhesion</keyword>
<dbReference type="InParanoid" id="A0A139WAZ7"/>
<feature type="domain" description="Cadherin" evidence="15">
    <location>
        <begin position="678"/>
        <end position="810"/>
    </location>
</feature>
<keyword evidence="9" id="KW-0472">Membrane</keyword>
<keyword evidence="2" id="KW-0245">EGF-like domain</keyword>
<dbReference type="PANTHER" id="PTHR24027:SF423">
    <property type="entry name" value="PROTOCADHERIN-16"/>
    <property type="match status" value="1"/>
</dbReference>
<protein>
    <submittedName>
        <fullName evidence="16">Cadherin-89D-like Protein</fullName>
    </submittedName>
</protein>
<dbReference type="PROSITE" id="PS00232">
    <property type="entry name" value="CADHERIN_1"/>
    <property type="match status" value="7"/>
</dbReference>
<evidence type="ECO:0000259" key="15">
    <source>
        <dbReference type="PROSITE" id="PS50268"/>
    </source>
</evidence>
<feature type="domain" description="Cadherin" evidence="15">
    <location>
        <begin position="153"/>
        <end position="262"/>
    </location>
</feature>
<sequence length="1884" mass="210126">MGSANSCLTRCWIDASKMMLRSITLLVIALLHSVKGCQFYPPGEYLRFVRVPENLRVGEEVLRIEVYPRNNLSLKPVDKDEDVHYFTYRDFNRTTVSLLLARSLEDLVDSDNPRNVLKFKVSCDYDDGEDIITSSLSVTVYVEDVNDHAPVFVGAPYQLAVDELTPVGLTIFRGIRASDRDKPNTPNSDVQYAIISGNERGKFALDSSQQAFLILKRPLDYDTGDREFLLTIAASDRGIPPRSTNTTIRITVNDNDDLSPKFTKGVYRTRINEFYPITGERIHKLLTFDPAIHAFDQDIAIDAPIRYDIIAGNERHIFSLDHVNGSLFIEREIDIDSERSLPGNTFVLQIQASQVDNPAKTGVARVEVEIMDLNDNLPEFEVDFYNISIVENLPNGFSVLQIIAVDQDQGDNAEFSYQLEDNTGAFTLDSRTGWLTVRDQSVLDREKRSTLRMQVYAKEKVPSVVSSKLGASAVNIEVTLLDANDNNPTFIPNNLYNFITNSDLKIGDVVGQIHAIDPDLGRNGIVTYSIQKAPNNTVPFKVDPKSGKISVNQKVVTPGRHLLFVEASDQPLNPSERRSSLAVVTIEVQQQTGKGTVKGLPDFIGAPYEFWVGGNVGVGTSVGQIRVADVPDRRTIIYDLLHSYHEGVPFAVEERSGTITVVDNLENYNRQNYEFEAVVTNEKEMTLVTNVTIHVVDPKDEKTILMKAGTAPIEFHVKENAGNLLIGRLGFKNANSSGLVFSIANQKDVTEHISITSDGSLYTVKPLDRETRDVYRLTVLAEYSKGAITGTGIYQVTIHVDDENDNKPTFEHSKYEGKVTENCISGTEVDLNYLIHVSDKDTGDNGQFGVTIFGNGSEKFRLDRNTGKIFFTSADSPLDREETGIFNLRLVAKDQGGLYDEAILIIMVEDENDNAPTFVQFIVYEDIGAEVEEYDKLGNRIGHFEQLENSTKGTYVLTPAYTRAKKAKSKMSPLVVLKEDVGVGTPVIKLVAEDRDFGDNAVVKYEMVSETYIPNEYSAEPFHLTQYFMVHATNGEISVSRTLPPESEFRLNISASDKGGLKDHISVRLTIEDVNDHPPVFSKSWYNFDAEEASYSRNIIGRVEAIDGDFGPNANITYKIQEKDPKLPFAITPQGGVLTIDGVLDRETKDKYNFVVVAKDNPTKGESLSSFVNVEVNVLDVNDNPPSFYGYDDLLPNPESNTYSNHNYQEDIPVYYATVAENSPIGTPVTRIFANDSDFTGNGNGLLLFDIPYKKNRQNLFTIDSKEGIVTTIGKLDFENQNMHNITIVASDLGSPSLSSTALLVVTVIDVPEDLQSMEHPVFAHRYYEVEVEENVPVPLKVLTLNVTESYRSHKLKYSIVADKTSDVRKTFRIDPRNGTLYIIESPDREKKALYELIIRLEQYKVGRDMTVMVYPVTNERLGNLGLNEVKVIIRITDVNDNIPKFTITGRPIIAAIPTTASYGHHIVRLQAKDPDLGLNGEVRYQILGRADEAARRFTIDPITGQVRAIANFARDAGKVYGFDVKATDRRGADDGKSSIANVFVYVLDDQKQLVMVMGLKPTDVERHIENITMILHNTTGYDIRIRKLEPHSERNQIDNSATDMYLYAVDPLLNVVVDMEQLQKVLQLRQSDIEHQLQGPKVLAVASGVSERGHSRNQRVILSSLEVGVVVLGCVVFIGALATAICVMCARRRKRRLLQKSFAQPLGYTIGTLGKPSLFPASFGDLHYADGGHDMVHHHHDRSCQRMSSTRRTFRERSRSSGCIEKSITSLHSSGQDSGIVDAGHCQCRQSCSQSSEESSNYEDSLQSVPQKRTRSASVRQVELNSARNTQQRRSRNRSISEDIVQSGGLHRMRSLGHIPAPPPMAFSGPSTLRRSSDRLIVG</sequence>
<dbReference type="FunFam" id="2.60.40.60:FF:000015">
    <property type="entry name" value="FAT atypical cadherin 1"/>
    <property type="match status" value="1"/>
</dbReference>
<keyword evidence="5" id="KW-0677">Repeat</keyword>
<dbReference type="PROSITE" id="PS50268">
    <property type="entry name" value="CADHERIN_2"/>
    <property type="match status" value="12"/>
</dbReference>
<dbReference type="Pfam" id="PF00028">
    <property type="entry name" value="Cadherin"/>
    <property type="match status" value="8"/>
</dbReference>
<feature type="domain" description="Cadherin" evidence="15">
    <location>
        <begin position="1082"/>
        <end position="1188"/>
    </location>
</feature>
<dbReference type="InterPro" id="IPR015919">
    <property type="entry name" value="Cadherin-like_sf"/>
</dbReference>
<feature type="domain" description="Cadherin" evidence="15">
    <location>
        <begin position="492"/>
        <end position="603"/>
    </location>
</feature>
<dbReference type="SMART" id="SM00112">
    <property type="entry name" value="CA"/>
    <property type="match status" value="12"/>
</dbReference>
<evidence type="ECO:0000256" key="14">
    <source>
        <dbReference type="SAM" id="SignalP"/>
    </source>
</evidence>
<dbReference type="PRINTS" id="PR00205">
    <property type="entry name" value="CADHERIN"/>
</dbReference>
<comment type="subcellular location">
    <subcellularLocation>
        <location evidence="1">Membrane</location>
        <topology evidence="1">Single-pass membrane protein</topology>
    </subcellularLocation>
</comment>
<keyword evidence="11" id="KW-0325">Glycoprotein</keyword>
<evidence type="ECO:0000256" key="8">
    <source>
        <dbReference type="ARBA" id="ARBA00022989"/>
    </source>
</evidence>
<accession>A0A139WAZ7</accession>
<feature type="domain" description="Cadherin" evidence="15">
    <location>
        <begin position="1211"/>
        <end position="1323"/>
    </location>
</feature>
<dbReference type="FunFam" id="2.60.40.60:FF:000024">
    <property type="entry name" value="FAT atypical cadherin 3"/>
    <property type="match status" value="1"/>
</dbReference>
<evidence type="ECO:0000256" key="7">
    <source>
        <dbReference type="ARBA" id="ARBA00022889"/>
    </source>
</evidence>
<feature type="domain" description="Cadherin" evidence="15">
    <location>
        <begin position="1449"/>
        <end position="1564"/>
    </location>
</feature>
<keyword evidence="17" id="KW-1185">Reference proteome</keyword>
<feature type="signal peptide" evidence="14">
    <location>
        <begin position="1"/>
        <end position="36"/>
    </location>
</feature>
<keyword evidence="3" id="KW-0812">Transmembrane</keyword>
<evidence type="ECO:0000256" key="10">
    <source>
        <dbReference type="ARBA" id="ARBA00023157"/>
    </source>
</evidence>
<keyword evidence="8" id="KW-1133">Transmembrane helix</keyword>
<evidence type="ECO:0000256" key="2">
    <source>
        <dbReference type="ARBA" id="ARBA00022536"/>
    </source>
</evidence>
<dbReference type="GO" id="GO:0005886">
    <property type="term" value="C:plasma membrane"/>
    <property type="evidence" value="ECO:0000318"/>
    <property type="project" value="GO_Central"/>
</dbReference>
<dbReference type="OMA" id="NCAVGTE"/>